<keyword evidence="3" id="KW-1185">Reference proteome</keyword>
<reference evidence="3" key="1">
    <citation type="journal article" date="2013" name="Science">
        <title>Comparative analysis of bat genomes provides insight into the evolution of flight and immunity.</title>
        <authorList>
            <person name="Zhang G."/>
            <person name="Cowled C."/>
            <person name="Shi Z."/>
            <person name="Huang Z."/>
            <person name="Bishop-Lilly K.A."/>
            <person name="Fang X."/>
            <person name="Wynne J.W."/>
            <person name="Xiong Z."/>
            <person name="Baker M.L."/>
            <person name="Zhao W."/>
            <person name="Tachedjian M."/>
            <person name="Zhu Y."/>
            <person name="Zhou P."/>
            <person name="Jiang X."/>
            <person name="Ng J."/>
            <person name="Yang L."/>
            <person name="Wu L."/>
            <person name="Xiao J."/>
            <person name="Feng Y."/>
            <person name="Chen Y."/>
            <person name="Sun X."/>
            <person name="Zhang Y."/>
            <person name="Marsh G.A."/>
            <person name="Crameri G."/>
            <person name="Broder C.C."/>
            <person name="Frey K.G."/>
            <person name="Wang L.F."/>
            <person name="Wang J."/>
        </authorList>
    </citation>
    <scope>NUCLEOTIDE SEQUENCE [LARGE SCALE GENOMIC DNA]</scope>
</reference>
<dbReference type="AlphaFoldDB" id="L5KCF1"/>
<sequence>MQWPVDGDRVKDEGSAFGAEEAEWLEQAPQPAMHCPGLSPMRGRIRPPTPAPGPWRVHLNSREAQRLATTTVFLEEMEDMQEAGEPQPALPPKEVFVCWGEPSGLVGLPVAQGRPRANLCTARSVQFSCSSMDSVEPADGSPLASPECPKADQSDLWEEPDL</sequence>
<dbReference type="InParanoid" id="L5KCF1"/>
<organism evidence="2 3">
    <name type="scientific">Pteropus alecto</name>
    <name type="common">Black flying fox</name>
    <dbReference type="NCBI Taxonomy" id="9402"/>
    <lineage>
        <taxon>Eukaryota</taxon>
        <taxon>Metazoa</taxon>
        <taxon>Chordata</taxon>
        <taxon>Craniata</taxon>
        <taxon>Vertebrata</taxon>
        <taxon>Euteleostomi</taxon>
        <taxon>Mammalia</taxon>
        <taxon>Eutheria</taxon>
        <taxon>Laurasiatheria</taxon>
        <taxon>Chiroptera</taxon>
        <taxon>Yinpterochiroptera</taxon>
        <taxon>Pteropodoidea</taxon>
        <taxon>Pteropodidae</taxon>
        <taxon>Pteropodinae</taxon>
        <taxon>Pteropus</taxon>
    </lineage>
</organism>
<feature type="region of interest" description="Disordered" evidence="1">
    <location>
        <begin position="26"/>
        <end position="49"/>
    </location>
</feature>
<name>L5KCF1_PTEAL</name>
<feature type="region of interest" description="Disordered" evidence="1">
    <location>
        <begin position="130"/>
        <end position="162"/>
    </location>
</feature>
<dbReference type="EMBL" id="KB030913">
    <property type="protein sequence ID" value="ELK08178.1"/>
    <property type="molecule type" value="Genomic_DNA"/>
</dbReference>
<gene>
    <name evidence="2" type="ORF">PAL_GLEAN10006353</name>
</gene>
<evidence type="ECO:0000313" key="3">
    <source>
        <dbReference type="Proteomes" id="UP000010552"/>
    </source>
</evidence>
<evidence type="ECO:0000256" key="1">
    <source>
        <dbReference type="SAM" id="MobiDB-lite"/>
    </source>
</evidence>
<protein>
    <submittedName>
        <fullName evidence="2">Uncharacterized protein</fullName>
    </submittedName>
</protein>
<accession>L5KCF1</accession>
<dbReference type="Proteomes" id="UP000010552">
    <property type="component" value="Unassembled WGS sequence"/>
</dbReference>
<proteinExistence type="predicted"/>
<evidence type="ECO:0000313" key="2">
    <source>
        <dbReference type="EMBL" id="ELK08178.1"/>
    </source>
</evidence>